<comment type="caution">
    <text evidence="8">The sequence shown here is derived from an EMBL/GenBank/DDBJ whole genome shotgun (WGS) entry which is preliminary data.</text>
</comment>
<dbReference type="GO" id="GO:0004823">
    <property type="term" value="F:leucine-tRNA ligase activity"/>
    <property type="evidence" value="ECO:0007669"/>
    <property type="project" value="UniProtKB-EC"/>
</dbReference>
<evidence type="ECO:0000256" key="5">
    <source>
        <dbReference type="ARBA" id="ARBA00022840"/>
    </source>
</evidence>
<keyword evidence="6" id="KW-0648">Protein biosynthesis</keyword>
<keyword evidence="4" id="KW-0547">Nucleotide-binding</keyword>
<reference evidence="8" key="1">
    <citation type="journal article" date="2014" name="Front. Microbiol.">
        <title>High frequency of phylogenetically diverse reductive dehalogenase-homologous genes in deep subseafloor sedimentary metagenomes.</title>
        <authorList>
            <person name="Kawai M."/>
            <person name="Futagami T."/>
            <person name="Toyoda A."/>
            <person name="Takaki Y."/>
            <person name="Nishi S."/>
            <person name="Hori S."/>
            <person name="Arai W."/>
            <person name="Tsubouchi T."/>
            <person name="Morono Y."/>
            <person name="Uchiyama I."/>
            <person name="Ito T."/>
            <person name="Fujiyama A."/>
            <person name="Inagaki F."/>
            <person name="Takami H."/>
        </authorList>
    </citation>
    <scope>NUCLEOTIDE SEQUENCE</scope>
    <source>
        <strain evidence="8">Expedition CK06-06</strain>
    </source>
</reference>
<evidence type="ECO:0000256" key="2">
    <source>
        <dbReference type="ARBA" id="ARBA00013164"/>
    </source>
</evidence>
<evidence type="ECO:0000256" key="1">
    <source>
        <dbReference type="ARBA" id="ARBA00005594"/>
    </source>
</evidence>
<dbReference type="FunFam" id="3.40.50.620:FF:000056">
    <property type="entry name" value="Leucine--tRNA ligase"/>
    <property type="match status" value="1"/>
</dbReference>
<keyword evidence="5" id="KW-0067">ATP-binding</keyword>
<proteinExistence type="inferred from homology"/>
<dbReference type="PANTHER" id="PTHR43740">
    <property type="entry name" value="LEUCYL-TRNA SYNTHETASE"/>
    <property type="match status" value="1"/>
</dbReference>
<dbReference type="EC" id="6.1.1.4" evidence="2"/>
<keyword evidence="3" id="KW-0436">Ligase</keyword>
<evidence type="ECO:0000256" key="4">
    <source>
        <dbReference type="ARBA" id="ARBA00022741"/>
    </source>
</evidence>
<dbReference type="SUPFAM" id="SSF52374">
    <property type="entry name" value="Nucleotidylyl transferase"/>
    <property type="match status" value="1"/>
</dbReference>
<dbReference type="PANTHER" id="PTHR43740:SF2">
    <property type="entry name" value="LEUCINE--TRNA LIGASE, MITOCHONDRIAL"/>
    <property type="match status" value="1"/>
</dbReference>
<sequence>DPGWVRQVAAPAYVDDPGIFVEAFTGGGTAVNSAQFDGLSTADFIKKVNAWLAERGTGRAAVNFKLRDWIFSRQKYWGEPFPVLHGPAGQTVAVDEHDLPLELPELEDYAPTPCDANDDVLPEPPLGRAREWLGAEVGGQPFLRDTNTMPQWAGSCWYYLRFCDPANEAEGWNVMAEDYWMPVDVYVGGAEHAVLHLLYARFWHKVLYDLGKVSTVEPFSKLINQGMIQAFAYKNARGATVAADKAVETEEGKF</sequence>
<comment type="similarity">
    <text evidence="1">Belongs to the class-I aminoacyl-tRNA synthetase family.</text>
</comment>
<name>X0VXZ5_9ZZZZ</name>
<accession>X0VXZ5</accession>
<dbReference type="GO" id="GO:0006429">
    <property type="term" value="P:leucyl-tRNA aminoacylation"/>
    <property type="evidence" value="ECO:0007669"/>
    <property type="project" value="InterPro"/>
</dbReference>
<dbReference type="GO" id="GO:0005524">
    <property type="term" value="F:ATP binding"/>
    <property type="evidence" value="ECO:0007669"/>
    <property type="project" value="UniProtKB-KW"/>
</dbReference>
<dbReference type="AlphaFoldDB" id="X0VXZ5"/>
<organism evidence="8">
    <name type="scientific">marine sediment metagenome</name>
    <dbReference type="NCBI Taxonomy" id="412755"/>
    <lineage>
        <taxon>unclassified sequences</taxon>
        <taxon>metagenomes</taxon>
        <taxon>ecological metagenomes</taxon>
    </lineage>
</organism>
<keyword evidence="7" id="KW-0030">Aminoacyl-tRNA synthetase</keyword>
<dbReference type="Gene3D" id="3.40.50.620">
    <property type="entry name" value="HUPs"/>
    <property type="match status" value="1"/>
</dbReference>
<dbReference type="GO" id="GO:0005829">
    <property type="term" value="C:cytosol"/>
    <property type="evidence" value="ECO:0007669"/>
    <property type="project" value="TreeGrafter"/>
</dbReference>
<dbReference type="InterPro" id="IPR014729">
    <property type="entry name" value="Rossmann-like_a/b/a_fold"/>
</dbReference>
<evidence type="ECO:0000256" key="7">
    <source>
        <dbReference type="ARBA" id="ARBA00023146"/>
    </source>
</evidence>
<feature type="non-terminal residue" evidence="8">
    <location>
        <position position="254"/>
    </location>
</feature>
<dbReference type="EMBL" id="BARS01039161">
    <property type="protein sequence ID" value="GAG15947.1"/>
    <property type="molecule type" value="Genomic_DNA"/>
</dbReference>
<evidence type="ECO:0000256" key="3">
    <source>
        <dbReference type="ARBA" id="ARBA00022598"/>
    </source>
</evidence>
<gene>
    <name evidence="8" type="ORF">S01H1_59839</name>
</gene>
<protein>
    <recommendedName>
        <fullName evidence="2">leucine--tRNA ligase</fullName>
        <ecNumber evidence="2">6.1.1.4</ecNumber>
    </recommendedName>
</protein>
<evidence type="ECO:0000256" key="6">
    <source>
        <dbReference type="ARBA" id="ARBA00022917"/>
    </source>
</evidence>
<dbReference type="InterPro" id="IPR002302">
    <property type="entry name" value="Leu-tRNA-ligase"/>
</dbReference>
<feature type="non-terminal residue" evidence="8">
    <location>
        <position position="1"/>
    </location>
</feature>
<evidence type="ECO:0000313" key="8">
    <source>
        <dbReference type="EMBL" id="GAG15947.1"/>
    </source>
</evidence>